<reference evidence="1 2" key="1">
    <citation type="submission" date="2021-07" db="EMBL/GenBank/DDBJ databases">
        <authorList>
            <person name="Palmer J.M."/>
        </authorList>
    </citation>
    <scope>NUCLEOTIDE SEQUENCE [LARGE SCALE GENOMIC DNA]</scope>
    <source>
        <strain evidence="1 2">AT_MEX2019</strain>
        <tissue evidence="1">Muscle</tissue>
    </source>
</reference>
<organism evidence="1 2">
    <name type="scientific">Ataeniobius toweri</name>
    <dbReference type="NCBI Taxonomy" id="208326"/>
    <lineage>
        <taxon>Eukaryota</taxon>
        <taxon>Metazoa</taxon>
        <taxon>Chordata</taxon>
        <taxon>Craniata</taxon>
        <taxon>Vertebrata</taxon>
        <taxon>Euteleostomi</taxon>
        <taxon>Actinopterygii</taxon>
        <taxon>Neopterygii</taxon>
        <taxon>Teleostei</taxon>
        <taxon>Neoteleostei</taxon>
        <taxon>Acanthomorphata</taxon>
        <taxon>Ovalentaria</taxon>
        <taxon>Atherinomorphae</taxon>
        <taxon>Cyprinodontiformes</taxon>
        <taxon>Goodeidae</taxon>
        <taxon>Ataeniobius</taxon>
    </lineage>
</organism>
<proteinExistence type="predicted"/>
<comment type="caution">
    <text evidence="1">The sequence shown here is derived from an EMBL/GenBank/DDBJ whole genome shotgun (WGS) entry which is preliminary data.</text>
</comment>
<evidence type="ECO:0000313" key="2">
    <source>
        <dbReference type="Proteomes" id="UP001345963"/>
    </source>
</evidence>
<evidence type="ECO:0000313" key="1">
    <source>
        <dbReference type="EMBL" id="MED6233507.1"/>
    </source>
</evidence>
<dbReference type="Proteomes" id="UP001345963">
    <property type="component" value="Unassembled WGS sequence"/>
</dbReference>
<accession>A0ABU7A5X8</accession>
<keyword evidence="2" id="KW-1185">Reference proteome</keyword>
<protein>
    <submittedName>
        <fullName evidence="1">Uncharacterized protein</fullName>
    </submittedName>
</protein>
<gene>
    <name evidence="1" type="ORF">ATANTOWER_012689</name>
</gene>
<name>A0ABU7A5X8_9TELE</name>
<dbReference type="EMBL" id="JAHUTI010002691">
    <property type="protein sequence ID" value="MED6233507.1"/>
    <property type="molecule type" value="Genomic_DNA"/>
</dbReference>
<sequence>MAATSAPKGDVHWVAGKLIPISSSLWTEGGVDPGQLHVAWCDHAKIYQEEILEHRPKLLLKSSEDATGETESE</sequence>